<dbReference type="GO" id="GO:0046872">
    <property type="term" value="F:metal ion binding"/>
    <property type="evidence" value="ECO:0007669"/>
    <property type="project" value="UniProtKB-KW"/>
</dbReference>
<gene>
    <name evidence="11" type="ORF">A3A20_01745</name>
</gene>
<evidence type="ECO:0000259" key="10">
    <source>
        <dbReference type="SMART" id="SM00471"/>
    </source>
</evidence>
<keyword evidence="2 9" id="KW-0808">Transferase</keyword>
<evidence type="ECO:0000256" key="8">
    <source>
        <dbReference type="ARBA" id="ARBA00022884"/>
    </source>
</evidence>
<keyword evidence="7" id="KW-0460">Magnesium</keyword>
<dbReference type="Pfam" id="PF13735">
    <property type="entry name" value="tRNA_NucTran2_2"/>
    <property type="match status" value="1"/>
</dbReference>
<evidence type="ECO:0000256" key="5">
    <source>
        <dbReference type="ARBA" id="ARBA00022723"/>
    </source>
</evidence>
<dbReference type="AlphaFoldDB" id="A0A1F8DT55"/>
<dbReference type="SUPFAM" id="SSF81301">
    <property type="entry name" value="Nucleotidyltransferase"/>
    <property type="match status" value="1"/>
</dbReference>
<dbReference type="CDD" id="cd05398">
    <property type="entry name" value="NT_ClassII-CCAase"/>
    <property type="match status" value="1"/>
</dbReference>
<keyword evidence="8 9" id="KW-0694">RNA-binding</keyword>
<keyword evidence="4" id="KW-0548">Nucleotidyltransferase</keyword>
<dbReference type="PANTHER" id="PTHR46173:SF1">
    <property type="entry name" value="CCA TRNA NUCLEOTIDYLTRANSFERASE 1, MITOCHONDRIAL"/>
    <property type="match status" value="1"/>
</dbReference>
<dbReference type="EMBL" id="MGIR01000001">
    <property type="protein sequence ID" value="OGM91642.1"/>
    <property type="molecule type" value="Genomic_DNA"/>
</dbReference>
<comment type="similarity">
    <text evidence="9">Belongs to the tRNA nucleotidyltransferase/poly(A) polymerase family.</text>
</comment>
<evidence type="ECO:0000256" key="6">
    <source>
        <dbReference type="ARBA" id="ARBA00022741"/>
    </source>
</evidence>
<dbReference type="Gene3D" id="3.30.460.10">
    <property type="entry name" value="Beta Polymerase, domain 2"/>
    <property type="match status" value="1"/>
</dbReference>
<dbReference type="InterPro" id="IPR003607">
    <property type="entry name" value="HD/PDEase_dom"/>
</dbReference>
<dbReference type="Pfam" id="PF12627">
    <property type="entry name" value="PolyA_pol_RNAbd"/>
    <property type="match status" value="1"/>
</dbReference>
<evidence type="ECO:0000313" key="11">
    <source>
        <dbReference type="EMBL" id="OGM91642.1"/>
    </source>
</evidence>
<dbReference type="Pfam" id="PF01743">
    <property type="entry name" value="PolyA_pol"/>
    <property type="match status" value="1"/>
</dbReference>
<dbReference type="InterPro" id="IPR043519">
    <property type="entry name" value="NT_sf"/>
</dbReference>
<name>A0A1F8DT55_9BACT</name>
<dbReference type="SMART" id="SM00471">
    <property type="entry name" value="HDc"/>
    <property type="match status" value="1"/>
</dbReference>
<accession>A0A1F8DT55</accession>
<dbReference type="InterPro" id="IPR032828">
    <property type="entry name" value="PolyA_RNA-bd"/>
</dbReference>
<dbReference type="Proteomes" id="UP000178946">
    <property type="component" value="Unassembled WGS sequence"/>
</dbReference>
<evidence type="ECO:0000256" key="3">
    <source>
        <dbReference type="ARBA" id="ARBA00022694"/>
    </source>
</evidence>
<dbReference type="GO" id="GO:0016779">
    <property type="term" value="F:nucleotidyltransferase activity"/>
    <property type="evidence" value="ECO:0007669"/>
    <property type="project" value="UniProtKB-KW"/>
</dbReference>
<evidence type="ECO:0000256" key="9">
    <source>
        <dbReference type="RuleBase" id="RU003953"/>
    </source>
</evidence>
<evidence type="ECO:0000256" key="2">
    <source>
        <dbReference type="ARBA" id="ARBA00022679"/>
    </source>
</evidence>
<keyword evidence="6" id="KW-0547">Nucleotide-binding</keyword>
<dbReference type="Pfam" id="PF01966">
    <property type="entry name" value="HD"/>
    <property type="match status" value="1"/>
</dbReference>
<protein>
    <recommendedName>
        <fullName evidence="10">HD/PDEase domain-containing protein</fullName>
    </recommendedName>
</protein>
<dbReference type="STRING" id="1802557.A3A20_01745"/>
<comment type="caution">
    <text evidence="11">The sequence shown here is derived from an EMBL/GenBank/DDBJ whole genome shotgun (WGS) entry which is preliminary data.</text>
</comment>
<proteinExistence type="inferred from homology"/>
<organism evidence="11 12">
    <name type="scientific">Candidatus Wolfebacteria bacterium RIFCSPLOWO2_01_FULL_45_19</name>
    <dbReference type="NCBI Taxonomy" id="1802557"/>
    <lineage>
        <taxon>Bacteria</taxon>
        <taxon>Candidatus Wolfeibacteriota</taxon>
    </lineage>
</organism>
<dbReference type="InterPro" id="IPR002646">
    <property type="entry name" value="PolA_pol_head_dom"/>
</dbReference>
<dbReference type="GO" id="GO:0000049">
    <property type="term" value="F:tRNA binding"/>
    <property type="evidence" value="ECO:0007669"/>
    <property type="project" value="TreeGrafter"/>
</dbReference>
<dbReference type="InterPro" id="IPR050264">
    <property type="entry name" value="Bact_CCA-adding_enz_type3_sf"/>
</dbReference>
<dbReference type="CDD" id="cd00077">
    <property type="entry name" value="HDc"/>
    <property type="match status" value="1"/>
</dbReference>
<dbReference type="Gene3D" id="1.10.246.80">
    <property type="match status" value="1"/>
</dbReference>
<feature type="domain" description="HD/PDEase" evidence="10">
    <location>
        <begin position="249"/>
        <end position="394"/>
    </location>
</feature>
<evidence type="ECO:0000256" key="1">
    <source>
        <dbReference type="ARBA" id="ARBA00001946"/>
    </source>
</evidence>
<sequence>MEIPKEVKLIQDKLTKAGFEAYLVGGCVRDLLLKTVYGEPVEPQDWDITTNAKPEELMKLFPDSVYENQFGTVGAKTRSEDPITRLVEITTFRKEGKYTDKRHPDTIAFAETLEEDLSRRDFIVNALAMDIKGNITDPFGGQKDLKAKVIRAVGNPEERFQEDALRLMRAVRFSAQLNFSIEVKTAEAVKKHAGLLEFIAKERIADEVLKLLMTERAADGVVKMSELGLLKYVLPELAEGIDMEQNKHHKYTVFEHNLRSLEYAAKQNFPLDIRLSALLHDVGKPRTRVWKNDPRGEKTLKGKKGDWTFYQHQYVGEKMALRMLDRLRLPCKLTEKIALLVREHMFVYDPELVTERGVRRLLRRVGSENMDDLMLVREADRIGSGVAKAVPYRLRHLKAMIERVKKDPVSVKMLAVKGNDVMETLKIEPGPKVGKILNILLEEVLDSPVLNDRDKLVVRVRELAKLPEKELDKMTELAKLKAVEEQKCTEEEIMKKFFVK</sequence>
<dbReference type="InterPro" id="IPR032810">
    <property type="entry name" value="CCA-adding_enz_C"/>
</dbReference>
<keyword evidence="3" id="KW-0819">tRNA processing</keyword>
<keyword evidence="5" id="KW-0479">Metal-binding</keyword>
<comment type="cofactor">
    <cofactor evidence="1">
        <name>Mg(2+)</name>
        <dbReference type="ChEBI" id="CHEBI:18420"/>
    </cofactor>
</comment>
<dbReference type="Gene3D" id="1.10.3090.10">
    <property type="entry name" value="cca-adding enzyme, domain 2"/>
    <property type="match status" value="1"/>
</dbReference>
<dbReference type="GO" id="GO:0008033">
    <property type="term" value="P:tRNA processing"/>
    <property type="evidence" value="ECO:0007669"/>
    <property type="project" value="UniProtKB-KW"/>
</dbReference>
<dbReference type="GO" id="GO:0000166">
    <property type="term" value="F:nucleotide binding"/>
    <property type="evidence" value="ECO:0007669"/>
    <property type="project" value="UniProtKB-KW"/>
</dbReference>
<dbReference type="PANTHER" id="PTHR46173">
    <property type="entry name" value="CCA TRNA NUCLEOTIDYLTRANSFERASE 1, MITOCHONDRIAL"/>
    <property type="match status" value="1"/>
</dbReference>
<reference evidence="11 12" key="1">
    <citation type="journal article" date="2016" name="Nat. Commun.">
        <title>Thousands of microbial genomes shed light on interconnected biogeochemical processes in an aquifer system.</title>
        <authorList>
            <person name="Anantharaman K."/>
            <person name="Brown C.T."/>
            <person name="Hug L.A."/>
            <person name="Sharon I."/>
            <person name="Castelle C.J."/>
            <person name="Probst A.J."/>
            <person name="Thomas B.C."/>
            <person name="Singh A."/>
            <person name="Wilkins M.J."/>
            <person name="Karaoz U."/>
            <person name="Brodie E.L."/>
            <person name="Williams K.H."/>
            <person name="Hubbard S.S."/>
            <person name="Banfield J.F."/>
        </authorList>
    </citation>
    <scope>NUCLEOTIDE SEQUENCE [LARGE SCALE GENOMIC DNA]</scope>
</reference>
<evidence type="ECO:0000256" key="7">
    <source>
        <dbReference type="ARBA" id="ARBA00022842"/>
    </source>
</evidence>
<dbReference type="SUPFAM" id="SSF81891">
    <property type="entry name" value="Poly A polymerase C-terminal region-like"/>
    <property type="match status" value="1"/>
</dbReference>
<evidence type="ECO:0000256" key="4">
    <source>
        <dbReference type="ARBA" id="ARBA00022695"/>
    </source>
</evidence>
<evidence type="ECO:0000313" key="12">
    <source>
        <dbReference type="Proteomes" id="UP000178946"/>
    </source>
</evidence>
<dbReference type="InterPro" id="IPR006674">
    <property type="entry name" value="HD_domain"/>
</dbReference>